<reference evidence="3 4" key="1">
    <citation type="submission" date="2023-11" db="EMBL/GenBank/DDBJ databases">
        <title>Halocaridina rubra genome assembly.</title>
        <authorList>
            <person name="Smith C."/>
        </authorList>
    </citation>
    <scope>NUCLEOTIDE SEQUENCE [LARGE SCALE GENOMIC DNA]</scope>
    <source>
        <strain evidence="3">EP-1</strain>
        <tissue evidence="3">Whole</tissue>
    </source>
</reference>
<feature type="signal peptide" evidence="2">
    <location>
        <begin position="1"/>
        <end position="16"/>
    </location>
</feature>
<keyword evidence="2" id="KW-0732">Signal</keyword>
<proteinExistence type="predicted"/>
<sequence>MSSVFIIVWYFGSTAAHFIQTNDDTQRYITKVEHHYSHAKVNSKTRSPKTWSGSVSWGQPLEQ</sequence>
<accession>A0AAN8WLY8</accession>
<dbReference type="AlphaFoldDB" id="A0AAN8WLY8"/>
<evidence type="ECO:0000256" key="1">
    <source>
        <dbReference type="SAM" id="MobiDB-lite"/>
    </source>
</evidence>
<comment type="caution">
    <text evidence="3">The sequence shown here is derived from an EMBL/GenBank/DDBJ whole genome shotgun (WGS) entry which is preliminary data.</text>
</comment>
<evidence type="ECO:0000313" key="3">
    <source>
        <dbReference type="EMBL" id="KAK7019406.1"/>
    </source>
</evidence>
<evidence type="ECO:0000313" key="4">
    <source>
        <dbReference type="Proteomes" id="UP001381693"/>
    </source>
</evidence>
<dbReference type="EMBL" id="JAXCGZ010022997">
    <property type="protein sequence ID" value="KAK7019406.1"/>
    <property type="molecule type" value="Genomic_DNA"/>
</dbReference>
<gene>
    <name evidence="3" type="ORF">SK128_021866</name>
</gene>
<feature type="compositionally biased region" description="Polar residues" evidence="1">
    <location>
        <begin position="48"/>
        <end position="63"/>
    </location>
</feature>
<feature type="chain" id="PRO_5042986845" description="Secreted protein" evidence="2">
    <location>
        <begin position="17"/>
        <end position="63"/>
    </location>
</feature>
<dbReference type="Proteomes" id="UP001381693">
    <property type="component" value="Unassembled WGS sequence"/>
</dbReference>
<organism evidence="3 4">
    <name type="scientific">Halocaridina rubra</name>
    <name type="common">Hawaiian red shrimp</name>
    <dbReference type="NCBI Taxonomy" id="373956"/>
    <lineage>
        <taxon>Eukaryota</taxon>
        <taxon>Metazoa</taxon>
        <taxon>Ecdysozoa</taxon>
        <taxon>Arthropoda</taxon>
        <taxon>Crustacea</taxon>
        <taxon>Multicrustacea</taxon>
        <taxon>Malacostraca</taxon>
        <taxon>Eumalacostraca</taxon>
        <taxon>Eucarida</taxon>
        <taxon>Decapoda</taxon>
        <taxon>Pleocyemata</taxon>
        <taxon>Caridea</taxon>
        <taxon>Atyoidea</taxon>
        <taxon>Atyidae</taxon>
        <taxon>Halocaridina</taxon>
    </lineage>
</organism>
<keyword evidence="4" id="KW-1185">Reference proteome</keyword>
<evidence type="ECO:0008006" key="5">
    <source>
        <dbReference type="Google" id="ProtNLM"/>
    </source>
</evidence>
<evidence type="ECO:0000256" key="2">
    <source>
        <dbReference type="SAM" id="SignalP"/>
    </source>
</evidence>
<feature type="region of interest" description="Disordered" evidence="1">
    <location>
        <begin position="40"/>
        <end position="63"/>
    </location>
</feature>
<name>A0AAN8WLY8_HALRR</name>
<protein>
    <recommendedName>
        <fullName evidence="5">Secreted protein</fullName>
    </recommendedName>
</protein>